<dbReference type="Pfam" id="PF00069">
    <property type="entry name" value="Pkinase"/>
    <property type="match status" value="1"/>
</dbReference>
<name>A0A4D6MA71_VIGUN</name>
<evidence type="ECO:0000313" key="12">
    <source>
        <dbReference type="EMBL" id="QCD98205.1"/>
    </source>
</evidence>
<dbReference type="Proteomes" id="UP000501690">
    <property type="component" value="Linkage Group LG6"/>
</dbReference>
<protein>
    <submittedName>
        <fullName evidence="12">Wee1-like protein kinase</fullName>
    </submittedName>
</protein>
<evidence type="ECO:0000256" key="5">
    <source>
        <dbReference type="ARBA" id="ARBA00022840"/>
    </source>
</evidence>
<evidence type="ECO:0000256" key="2">
    <source>
        <dbReference type="ARBA" id="ARBA00022679"/>
    </source>
</evidence>
<feature type="compositionally biased region" description="Polar residues" evidence="10">
    <location>
        <begin position="1317"/>
        <end position="1335"/>
    </location>
</feature>
<feature type="binding site" evidence="9">
    <location>
        <position position="271"/>
    </location>
    <ligand>
        <name>ATP</name>
        <dbReference type="ChEBI" id="CHEBI:30616"/>
    </ligand>
</feature>
<accession>A0A4D6MA71</accession>
<dbReference type="GO" id="GO:0005524">
    <property type="term" value="F:ATP binding"/>
    <property type="evidence" value="ECO:0007669"/>
    <property type="project" value="UniProtKB-UniRule"/>
</dbReference>
<gene>
    <name evidence="12" type="ORF">DEO72_LG6g2923</name>
</gene>
<dbReference type="Pfam" id="PF25826">
    <property type="entry name" value="DUF7952"/>
    <property type="match status" value="1"/>
</dbReference>
<reference evidence="12 13" key="1">
    <citation type="submission" date="2019-04" db="EMBL/GenBank/DDBJ databases">
        <title>An improved genome assembly and genetic linkage map for asparagus bean, Vigna unguiculata ssp. sesquipedialis.</title>
        <authorList>
            <person name="Xia Q."/>
            <person name="Zhang R."/>
            <person name="Dong Y."/>
        </authorList>
    </citation>
    <scope>NUCLEOTIDE SEQUENCE [LARGE SCALE GENOMIC DNA]</scope>
    <source>
        <tissue evidence="12">Leaf</tissue>
    </source>
</reference>
<keyword evidence="6" id="KW-0805">Transcription regulation</keyword>
<evidence type="ECO:0000256" key="7">
    <source>
        <dbReference type="ARBA" id="ARBA00023163"/>
    </source>
</evidence>
<dbReference type="FunFam" id="1.10.510.10:FF:000531">
    <property type="entry name" value="Wee1-like protein kinase"/>
    <property type="match status" value="1"/>
</dbReference>
<keyword evidence="3 9" id="KW-0547">Nucleotide-binding</keyword>
<proteinExistence type="predicted"/>
<feature type="region of interest" description="Disordered" evidence="10">
    <location>
        <begin position="1386"/>
        <end position="1405"/>
    </location>
</feature>
<dbReference type="PROSITE" id="PS00107">
    <property type="entry name" value="PROTEIN_KINASE_ATP"/>
    <property type="match status" value="1"/>
</dbReference>
<sequence length="1448" mass="162166">MKRRSSKIGKKQSRKMKGALSNSTTRHLQLQLGQVSLIPLNQPSSITSSAVSRFQNLLDSEPPNASSSRVPLTDDAVAVVDDRDCILSQDFFCTPDYITPDNPHSLNGFDCDMDTPCPKSPEKLNTTKSKRCRPDVMSVRPLSPTFSGDHQPAVELGKDSVADEFAFEKTIAAAKPKGQNYVSQSAIALRFGVMPPPCFRNPFLNNVTDEEIDPFRNQRLKCAGLFPAISGGDGIPRYRSEFHEIELIGGGNFSHVFKVLRRLDGCLYAVKRSIRPLRLETERTKAMMEVQALAALGLHQNIVGYYSSWFENEQLYIQTELCDHSLSIRKCPEAFTEAQVLDALFQIANALRFIHEKGMAHLDVKPNNIYVKSGVYKLGDFGCATLLDGSLPIEEGDARYMPQEILNENYDHLDKVDIFSLGASIYELIRRLPLPESGCQYFNLKEGKFPLLPGHSLHIQNLLKVMMDPDPVKRPSARELFLARYQGNKKHVENRGLFRDPFPQVDFCTWGINLQAYFLKMDSRCFDDYKDDSEGRYAEGVEDKFGDPEVEPRVGEEYQAEIPPLISAPYRSLLVKQIRDSEITVNLQECISLGLPIPLKWAHCEFESSSGYGSLGSIRSEVGPAISENECSETRVELYAASRGEETHIGGFSNFEPSSKSVEKDEMRGKYLLPGLLDDQSWTNTEYSSFLLGLYVFGKKLNFLKRFVGSKSMGDILSLYYGKFFKSKEYCRWAECRKLRTKRCIYGRKIFTGWRQQELLSRLFSYLPRECHTRLLEGAVGIDLLVAAVGIGKGKQDLTGTAVEPTKTNHIFSVRPEIPIGKACSSLTSADIIKFLTGDFRLSKARSSDLFWEAVWPRLLAKGWHSEQPKDVSGSKQSLVFLVPDIKKFSRRKLVKGNHYFDSISDVLNKVASDPGLLETESQATEISVVDREKTPDKRDLEGVSCGEQAQYLQSHRSKGNQDVRKFTIVDTSMVHDMNQRKVIQMRSLPSETTNISTISSCSSESEKDTSYESKDQVQQTIKGHVEQDNASSAIENQVEKSHVSSSIDEWVEQAHASSHIEDLVEQAHASSPIKDRVEQAHASSLIDHRVDQAHASGPIKDWIEQTHASSSVEGQFKQAKSVYPIEGQVEQGNSSNPIEEFSDKGLCIDSSDCTYVPEALSINKDGKCHRFHSDLHNGEHLSEIKEHPFIQKMTSDCTIPCITTMQKLRACNYQENSHCTKSTSVDRNFDLNEPISPSNLQEASEDMVFSMGSGNLSLPNYLAKGSPSNISHEGSVSENRLVREESAENSETRMLIDLNFPQVAPDLGLEMEMPSSGATLQNDNQFANASSSPSEITQFNATQEFPDGNNDQHSILVNRRQSTRNRPLTTKALEALEYRFINSKRKRKNTECSDNNPKSKCVRGSSETIVSGTCDNGIEDSMVDTRAEEENIIQAYSYGIDLNRGPP</sequence>
<dbReference type="EMBL" id="CP039350">
    <property type="protein sequence ID" value="QCD98205.1"/>
    <property type="molecule type" value="Genomic_DNA"/>
</dbReference>
<dbReference type="PROSITE" id="PS50011">
    <property type="entry name" value="PROTEIN_KINASE_DOM"/>
    <property type="match status" value="1"/>
</dbReference>
<evidence type="ECO:0000256" key="8">
    <source>
        <dbReference type="ARBA" id="ARBA00023242"/>
    </source>
</evidence>
<comment type="subcellular location">
    <subcellularLocation>
        <location evidence="1">Nucleus</location>
    </subcellularLocation>
</comment>
<feature type="compositionally biased region" description="Polar residues" evidence="10">
    <location>
        <begin position="1269"/>
        <end position="1279"/>
    </location>
</feature>
<organism evidence="12 13">
    <name type="scientific">Vigna unguiculata</name>
    <name type="common">Cowpea</name>
    <dbReference type="NCBI Taxonomy" id="3917"/>
    <lineage>
        <taxon>Eukaryota</taxon>
        <taxon>Viridiplantae</taxon>
        <taxon>Streptophyta</taxon>
        <taxon>Embryophyta</taxon>
        <taxon>Tracheophyta</taxon>
        <taxon>Spermatophyta</taxon>
        <taxon>Magnoliopsida</taxon>
        <taxon>eudicotyledons</taxon>
        <taxon>Gunneridae</taxon>
        <taxon>Pentapetalae</taxon>
        <taxon>rosids</taxon>
        <taxon>fabids</taxon>
        <taxon>Fabales</taxon>
        <taxon>Fabaceae</taxon>
        <taxon>Papilionoideae</taxon>
        <taxon>50 kb inversion clade</taxon>
        <taxon>NPAAA clade</taxon>
        <taxon>indigoferoid/millettioid clade</taxon>
        <taxon>Phaseoleae</taxon>
        <taxon>Vigna</taxon>
    </lineage>
</organism>
<keyword evidence="4 12" id="KW-0418">Kinase</keyword>
<feature type="region of interest" description="Disordered" evidence="10">
    <location>
        <begin position="1269"/>
        <end position="1291"/>
    </location>
</feature>
<evidence type="ECO:0000313" key="13">
    <source>
        <dbReference type="Proteomes" id="UP000501690"/>
    </source>
</evidence>
<dbReference type="InterPro" id="IPR011009">
    <property type="entry name" value="Kinase-like_dom_sf"/>
</dbReference>
<dbReference type="Gene3D" id="1.10.510.10">
    <property type="entry name" value="Transferase(Phosphotransferase) domain 1"/>
    <property type="match status" value="1"/>
</dbReference>
<feature type="compositionally biased region" description="Basic residues" evidence="10">
    <location>
        <begin position="1"/>
        <end position="17"/>
    </location>
</feature>
<dbReference type="GO" id="GO:0003714">
    <property type="term" value="F:transcription corepressor activity"/>
    <property type="evidence" value="ECO:0007669"/>
    <property type="project" value="TreeGrafter"/>
</dbReference>
<evidence type="ECO:0000256" key="4">
    <source>
        <dbReference type="ARBA" id="ARBA00022777"/>
    </source>
</evidence>
<feature type="region of interest" description="Disordered" evidence="10">
    <location>
        <begin position="1315"/>
        <end position="1335"/>
    </location>
</feature>
<keyword evidence="2" id="KW-0808">Transferase</keyword>
<dbReference type="InterPro" id="IPR000719">
    <property type="entry name" value="Prot_kinase_dom"/>
</dbReference>
<evidence type="ECO:0000259" key="11">
    <source>
        <dbReference type="PROSITE" id="PS50011"/>
    </source>
</evidence>
<keyword evidence="13" id="KW-1185">Reference proteome</keyword>
<dbReference type="GO" id="GO:0004672">
    <property type="term" value="F:protein kinase activity"/>
    <property type="evidence" value="ECO:0007669"/>
    <property type="project" value="InterPro"/>
</dbReference>
<evidence type="ECO:0000256" key="9">
    <source>
        <dbReference type="PROSITE-ProRule" id="PRU10141"/>
    </source>
</evidence>
<dbReference type="PROSITE" id="PS00108">
    <property type="entry name" value="PROTEIN_KINASE_ST"/>
    <property type="match status" value="1"/>
</dbReference>
<dbReference type="GO" id="GO:0005634">
    <property type="term" value="C:nucleus"/>
    <property type="evidence" value="ECO:0007669"/>
    <property type="project" value="UniProtKB-SubCell"/>
</dbReference>
<keyword evidence="7" id="KW-0804">Transcription</keyword>
<dbReference type="Pfam" id="PF24662">
    <property type="entry name" value="DUF7650"/>
    <property type="match status" value="1"/>
</dbReference>
<evidence type="ECO:0000256" key="10">
    <source>
        <dbReference type="SAM" id="MobiDB-lite"/>
    </source>
</evidence>
<evidence type="ECO:0000256" key="6">
    <source>
        <dbReference type="ARBA" id="ARBA00023015"/>
    </source>
</evidence>
<dbReference type="InterPro" id="IPR056067">
    <property type="entry name" value="DUF7650"/>
</dbReference>
<dbReference type="PANTHER" id="PTHR13859">
    <property type="entry name" value="ATROPHIN-RELATED"/>
    <property type="match status" value="1"/>
</dbReference>
<dbReference type="PANTHER" id="PTHR13859:SF11">
    <property type="entry name" value="GRUNGE, ISOFORM J"/>
    <property type="match status" value="1"/>
</dbReference>
<dbReference type="SMART" id="SM00220">
    <property type="entry name" value="S_TKc"/>
    <property type="match status" value="1"/>
</dbReference>
<evidence type="ECO:0000256" key="3">
    <source>
        <dbReference type="ARBA" id="ARBA00022741"/>
    </source>
</evidence>
<keyword evidence="8" id="KW-0539">Nucleus</keyword>
<feature type="region of interest" description="Disordered" evidence="10">
    <location>
        <begin position="1"/>
        <end position="24"/>
    </location>
</feature>
<evidence type="ECO:0000256" key="1">
    <source>
        <dbReference type="ARBA" id="ARBA00004123"/>
    </source>
</evidence>
<dbReference type="SUPFAM" id="SSF56112">
    <property type="entry name" value="Protein kinase-like (PK-like)"/>
    <property type="match status" value="1"/>
</dbReference>
<dbReference type="Gene3D" id="3.30.200.20">
    <property type="entry name" value="Phosphorylase Kinase, domain 1"/>
    <property type="match status" value="1"/>
</dbReference>
<keyword evidence="5 9" id="KW-0067">ATP-binding</keyword>
<dbReference type="InterPro" id="IPR017441">
    <property type="entry name" value="Protein_kinase_ATP_BS"/>
</dbReference>
<feature type="region of interest" description="Disordered" evidence="10">
    <location>
        <begin position="1027"/>
        <end position="1046"/>
    </location>
</feature>
<dbReference type="InterPro" id="IPR008271">
    <property type="entry name" value="Ser/Thr_kinase_AS"/>
</dbReference>
<dbReference type="InterPro" id="IPR057712">
    <property type="entry name" value="DUF7952"/>
</dbReference>
<feature type="domain" description="Protein kinase" evidence="11">
    <location>
        <begin position="242"/>
        <end position="486"/>
    </location>
</feature>